<dbReference type="PANTHER" id="PTHR14237:SF19">
    <property type="entry name" value="MITOCHONDRIAL AMIDOXIME REDUCING COMPONENT 1"/>
    <property type="match status" value="1"/>
</dbReference>
<organism evidence="3 4">
    <name type="scientific">Drosophila kikkawai</name>
    <name type="common">Fruit fly</name>
    <dbReference type="NCBI Taxonomy" id="30033"/>
    <lineage>
        <taxon>Eukaryota</taxon>
        <taxon>Metazoa</taxon>
        <taxon>Ecdysozoa</taxon>
        <taxon>Arthropoda</taxon>
        <taxon>Hexapoda</taxon>
        <taxon>Insecta</taxon>
        <taxon>Pterygota</taxon>
        <taxon>Neoptera</taxon>
        <taxon>Endopterygota</taxon>
        <taxon>Diptera</taxon>
        <taxon>Brachycera</taxon>
        <taxon>Muscomorpha</taxon>
        <taxon>Ephydroidea</taxon>
        <taxon>Drosophilidae</taxon>
        <taxon>Drosophila</taxon>
        <taxon>Sophophora</taxon>
    </lineage>
</organism>
<dbReference type="AlphaFoldDB" id="A0A6P4IG77"/>
<keyword evidence="3" id="KW-1185">Reference proteome</keyword>
<evidence type="ECO:0000313" key="4">
    <source>
        <dbReference type="RefSeq" id="XP_017027937.1"/>
    </source>
</evidence>
<evidence type="ECO:0000313" key="3">
    <source>
        <dbReference type="Proteomes" id="UP001652661"/>
    </source>
</evidence>
<dbReference type="PROSITE" id="PS51340">
    <property type="entry name" value="MOSC"/>
    <property type="match status" value="1"/>
</dbReference>
<dbReference type="SUPFAM" id="SSF141673">
    <property type="entry name" value="MOSC N-terminal domain-like"/>
    <property type="match status" value="1"/>
</dbReference>
<keyword evidence="1" id="KW-0472">Membrane</keyword>
<dbReference type="SUPFAM" id="SSF50800">
    <property type="entry name" value="PK beta-barrel domain-like"/>
    <property type="match status" value="1"/>
</dbReference>
<dbReference type="InterPro" id="IPR011037">
    <property type="entry name" value="Pyrv_Knase-like_insert_dom_sf"/>
</dbReference>
<dbReference type="PANTHER" id="PTHR14237">
    <property type="entry name" value="MOLYBDOPTERIN COFACTOR SULFURASE MOSC"/>
    <property type="match status" value="1"/>
</dbReference>
<dbReference type="Pfam" id="PF03476">
    <property type="entry name" value="MOSC_N"/>
    <property type="match status" value="1"/>
</dbReference>
<protein>
    <submittedName>
        <fullName evidence="4">Mitochondrial amidoxime-reducing component 1</fullName>
    </submittedName>
</protein>
<gene>
    <name evidence="4" type="primary">Marc</name>
</gene>
<accession>A0A6P4IG77</accession>
<dbReference type="Proteomes" id="UP001652661">
    <property type="component" value="Chromosome 2L"/>
</dbReference>
<dbReference type="OrthoDB" id="17255at2759"/>
<evidence type="ECO:0000256" key="1">
    <source>
        <dbReference type="SAM" id="Phobius"/>
    </source>
</evidence>
<name>A0A6P4IG77_DROKI</name>
<dbReference type="GO" id="GO:0030151">
    <property type="term" value="F:molybdenum ion binding"/>
    <property type="evidence" value="ECO:0007669"/>
    <property type="project" value="InterPro"/>
</dbReference>
<evidence type="ECO:0000259" key="2">
    <source>
        <dbReference type="PROSITE" id="PS51340"/>
    </source>
</evidence>
<keyword evidence="1" id="KW-0812">Transmembrane</keyword>
<sequence length="340" mass="38280">MATSGSSSTFDLSPKALIGVGVGILAAGGASYLLYRHLTRDVMPQKWRRVGTVQRIHFFPVKSCAPLEISKPGVEFDCDVLSMSFEGIRDRTLMVVNDKNEMVTARVYPHMTQIRSKKVSASKLTFSYEGLPDLELDFEQLEGPGKDVHTSVWGVPMDVMPCGDRINTWFSQAILKKESGLKLVHYPYPKPVRSTNPRLKHMPFLRQEDSGTFNDATSFMLMNLSSVADLNTRLKNPVDALQFRGNFELKMDVDEPYAEDKWQWLRIGNDAVFRSVAPCTRCIFPNINPETAERDVDGEPLKTLRSYRLFNFSSPALGIHLGLRLPGKVKANDVVYVEDK</sequence>
<dbReference type="RefSeq" id="XP_017027937.1">
    <property type="nucleotide sequence ID" value="XM_017172448.3"/>
</dbReference>
<keyword evidence="1" id="KW-1133">Transmembrane helix</keyword>
<reference evidence="4" key="2">
    <citation type="submission" date="2025-08" db="UniProtKB">
        <authorList>
            <consortium name="RefSeq"/>
        </authorList>
    </citation>
    <scope>IDENTIFICATION</scope>
    <source>
        <strain evidence="4">14028-0561.14</strain>
        <tissue evidence="4">Whole fly</tissue>
    </source>
</reference>
<dbReference type="Pfam" id="PF03473">
    <property type="entry name" value="MOSC"/>
    <property type="match status" value="1"/>
</dbReference>
<feature type="domain" description="MOSC" evidence="2">
    <location>
        <begin position="181"/>
        <end position="338"/>
    </location>
</feature>
<proteinExistence type="predicted"/>
<reference evidence="3" key="1">
    <citation type="submission" date="2025-05" db="UniProtKB">
        <authorList>
            <consortium name="RefSeq"/>
        </authorList>
    </citation>
    <scope>NUCLEOTIDE SEQUENCE [LARGE SCALE GENOMIC DNA]</scope>
    <source>
        <strain evidence="3">14028-0561.14</strain>
    </source>
</reference>
<dbReference type="InterPro" id="IPR005302">
    <property type="entry name" value="MoCF_Sase_C"/>
</dbReference>
<feature type="transmembrane region" description="Helical" evidence="1">
    <location>
        <begin position="16"/>
        <end position="35"/>
    </location>
</feature>
<dbReference type="InterPro" id="IPR005303">
    <property type="entry name" value="MOCOS_middle"/>
</dbReference>
<dbReference type="GO" id="GO:0003824">
    <property type="term" value="F:catalytic activity"/>
    <property type="evidence" value="ECO:0007669"/>
    <property type="project" value="InterPro"/>
</dbReference>
<dbReference type="GO" id="GO:0030170">
    <property type="term" value="F:pyridoxal phosphate binding"/>
    <property type="evidence" value="ECO:0007669"/>
    <property type="project" value="InterPro"/>
</dbReference>